<proteinExistence type="predicted"/>
<sequence length="137" mass="15645">MPKTPSTGFAHQAFLYAVANAGMLVRCECKACKRVRHYLASDLVHVFGGRAVVGELWGRCPKCGTTFRWIEQERYPTSDDVGHTLIRRPNGFRYIMQWVDEHYGPPATGPQQQYHLMTPISRPDLKADLVTRRRDPS</sequence>
<dbReference type="AlphaFoldDB" id="A0A087M3P4"/>
<dbReference type="EMBL" id="JQGC01000006">
    <property type="protein sequence ID" value="KFL31497.1"/>
    <property type="molecule type" value="Genomic_DNA"/>
</dbReference>
<evidence type="ECO:0000313" key="2">
    <source>
        <dbReference type="Proteomes" id="UP000028981"/>
    </source>
</evidence>
<protein>
    <submittedName>
        <fullName evidence="1">Uncharacterized protein</fullName>
    </submittedName>
</protein>
<organism evidence="1 2">
    <name type="scientific">Devosia riboflavina</name>
    <dbReference type="NCBI Taxonomy" id="46914"/>
    <lineage>
        <taxon>Bacteria</taxon>
        <taxon>Pseudomonadati</taxon>
        <taxon>Pseudomonadota</taxon>
        <taxon>Alphaproteobacteria</taxon>
        <taxon>Hyphomicrobiales</taxon>
        <taxon>Devosiaceae</taxon>
        <taxon>Devosia</taxon>
    </lineage>
</organism>
<reference evidence="1 2" key="1">
    <citation type="submission" date="2014-08" db="EMBL/GenBank/DDBJ databases">
        <authorList>
            <person name="Hassan Y.I."/>
            <person name="Lepp D."/>
            <person name="Zhou T."/>
        </authorList>
    </citation>
    <scope>NUCLEOTIDE SEQUENCE [LARGE SCALE GENOMIC DNA]</scope>
    <source>
        <strain evidence="1 2">IFO13584</strain>
    </source>
</reference>
<accession>A0A087M3P4</accession>
<name>A0A087M3P4_9HYPH</name>
<dbReference type="Proteomes" id="UP000028981">
    <property type="component" value="Unassembled WGS sequence"/>
</dbReference>
<gene>
    <name evidence="1" type="ORF">JP75_08145</name>
</gene>
<comment type="caution">
    <text evidence="1">The sequence shown here is derived from an EMBL/GenBank/DDBJ whole genome shotgun (WGS) entry which is preliminary data.</text>
</comment>
<dbReference type="STRING" id="46914.JP75_08145"/>
<evidence type="ECO:0000313" key="1">
    <source>
        <dbReference type="EMBL" id="KFL31497.1"/>
    </source>
</evidence>
<keyword evidence="2" id="KW-1185">Reference proteome</keyword>